<dbReference type="Proteomes" id="UP000306631">
    <property type="component" value="Unassembled WGS sequence"/>
</dbReference>
<organism evidence="1 2">
    <name type="scientific">Stenotrophomonas maltophilia</name>
    <name type="common">Pseudomonas maltophilia</name>
    <name type="synonym">Xanthomonas maltophilia</name>
    <dbReference type="NCBI Taxonomy" id="40324"/>
    <lineage>
        <taxon>Bacteria</taxon>
        <taxon>Pseudomonadati</taxon>
        <taxon>Pseudomonadota</taxon>
        <taxon>Gammaproteobacteria</taxon>
        <taxon>Lysobacterales</taxon>
        <taxon>Lysobacteraceae</taxon>
        <taxon>Stenotrophomonas</taxon>
        <taxon>Stenotrophomonas maltophilia group</taxon>
    </lineage>
</organism>
<evidence type="ECO:0000313" key="2">
    <source>
        <dbReference type="Proteomes" id="UP000306631"/>
    </source>
</evidence>
<dbReference type="EMBL" id="SRYW01000026">
    <property type="protein sequence ID" value="TGY31637.1"/>
    <property type="molecule type" value="Genomic_DNA"/>
</dbReference>
<gene>
    <name evidence="1" type="ORF">E5352_18765</name>
</gene>
<name>A0A4S2CS39_STEMA</name>
<dbReference type="OrthoDB" id="1409169at2"/>
<comment type="caution">
    <text evidence="1">The sequence shown here is derived from an EMBL/GenBank/DDBJ whole genome shotgun (WGS) entry which is preliminary data.</text>
</comment>
<dbReference type="SUPFAM" id="SSF159501">
    <property type="entry name" value="EreA/ChaN-like"/>
    <property type="match status" value="1"/>
</dbReference>
<protein>
    <submittedName>
        <fullName evidence="1">Calcium-binding protein</fullName>
    </submittedName>
</protein>
<evidence type="ECO:0000313" key="1">
    <source>
        <dbReference type="EMBL" id="TGY31637.1"/>
    </source>
</evidence>
<proteinExistence type="predicted"/>
<sequence>MTLLCSAAMAAPAPDDTATQIMAHAGDHRLVVLGEYHGTAETPLLVADLTERYSRDNAAVRLALELPMSENAALARYLRSDGGADARDALRTSPFWAVKDDQHDGRRSRDMLDLIDAVRALRAQGRDVGIAGYDVETGTSKDNQTRDTAMATHLRQQFSALPADARMLVLTGNAHALRARPQGAPAEMQQQPMSAQLRDLPLYSVRLDALRGEAWACLDRCGPRSLVEQPARAPRVDTHPRRSYDLVVWMPQLSVGRLVD</sequence>
<dbReference type="AlphaFoldDB" id="A0A4S2CS39"/>
<reference evidence="1 2" key="1">
    <citation type="submission" date="2019-04" db="EMBL/GenBank/DDBJ databases">
        <title>Microbes associate with the intestines of laboratory mice.</title>
        <authorList>
            <person name="Navarre W."/>
            <person name="Wong E."/>
            <person name="Huang K."/>
            <person name="Tropini C."/>
            <person name="Ng K."/>
            <person name="Yu B."/>
        </authorList>
    </citation>
    <scope>NUCLEOTIDE SEQUENCE [LARGE SCALE GENOMIC DNA]</scope>
    <source>
        <strain evidence="1 2">NM62_B4-13</strain>
    </source>
</reference>
<accession>A0A4S2CS39</accession>